<proteinExistence type="predicted"/>
<dbReference type="InterPro" id="IPR021401">
    <property type="entry name" value="DUF3040"/>
</dbReference>
<keyword evidence="2" id="KW-0812">Transmembrane</keyword>
<evidence type="ECO:0000256" key="2">
    <source>
        <dbReference type="SAM" id="Phobius"/>
    </source>
</evidence>
<evidence type="ECO:0000256" key="1">
    <source>
        <dbReference type="SAM" id="MobiDB-lite"/>
    </source>
</evidence>
<feature type="region of interest" description="Disordered" evidence="1">
    <location>
        <begin position="90"/>
        <end position="123"/>
    </location>
</feature>
<feature type="compositionally biased region" description="Basic and acidic residues" evidence="1">
    <location>
        <begin position="112"/>
        <end position="123"/>
    </location>
</feature>
<keyword evidence="2" id="KW-0472">Membrane</keyword>
<gene>
    <name evidence="3" type="ORF">UFOPK3574_00352</name>
</gene>
<organism evidence="3">
    <name type="scientific">freshwater metagenome</name>
    <dbReference type="NCBI Taxonomy" id="449393"/>
    <lineage>
        <taxon>unclassified sequences</taxon>
        <taxon>metagenomes</taxon>
        <taxon>ecological metagenomes</taxon>
    </lineage>
</organism>
<keyword evidence="2" id="KW-1133">Transmembrane helix</keyword>
<feature type="transmembrane region" description="Helical" evidence="2">
    <location>
        <begin position="64"/>
        <end position="84"/>
    </location>
</feature>
<protein>
    <submittedName>
        <fullName evidence="3">Unannotated protein</fullName>
    </submittedName>
</protein>
<evidence type="ECO:0000313" key="3">
    <source>
        <dbReference type="EMBL" id="CAB4333125.1"/>
    </source>
</evidence>
<feature type="transmembrane region" description="Helical" evidence="2">
    <location>
        <begin position="36"/>
        <end position="58"/>
    </location>
</feature>
<reference evidence="3" key="1">
    <citation type="submission" date="2020-05" db="EMBL/GenBank/DDBJ databases">
        <authorList>
            <person name="Chiriac C."/>
            <person name="Salcher M."/>
            <person name="Ghai R."/>
            <person name="Kavagutti S V."/>
        </authorList>
    </citation>
    <scope>NUCLEOTIDE SEQUENCE</scope>
</reference>
<dbReference type="EMBL" id="CAESAF010000020">
    <property type="protein sequence ID" value="CAB4333125.1"/>
    <property type="molecule type" value="Genomic_DNA"/>
</dbReference>
<dbReference type="AlphaFoldDB" id="A0A6J5YRL1"/>
<dbReference type="Pfam" id="PF11239">
    <property type="entry name" value="DUF3040"/>
    <property type="match status" value="1"/>
</dbReference>
<accession>A0A6J5YRL1</accession>
<name>A0A6J5YRL1_9ZZZZ</name>
<sequence length="123" mass="12942">MALSDREQRLLAEMEEALSADDPRLVSTLSGSNSRFGASIGIAIAALLGGFAILFAGLVAQLTLVGVGGFLVALVGVIVLINSLTSRKSNFGKAGGSPKRARRSFTQGFTKGMEDRWDQRNNG</sequence>